<accession>A0ABY5GDP9</accession>
<reference evidence="1" key="1">
    <citation type="submission" date="2022-07" db="EMBL/GenBank/DDBJ databases">
        <title>Genome sequencing of Photobacterium atrarenae GJH2-4.</title>
        <authorList>
            <person name="Park S.-J."/>
        </authorList>
    </citation>
    <scope>NUCLEOTIDE SEQUENCE</scope>
    <source>
        <strain evidence="1">GJH2-4</strain>
    </source>
</reference>
<evidence type="ECO:0000313" key="1">
    <source>
        <dbReference type="EMBL" id="UTV26844.1"/>
    </source>
</evidence>
<gene>
    <name evidence="1" type="ORF">NNL38_10825</name>
</gene>
<keyword evidence="2" id="KW-1185">Reference proteome</keyword>
<evidence type="ECO:0000313" key="2">
    <source>
        <dbReference type="Proteomes" id="UP001057998"/>
    </source>
</evidence>
<organism evidence="1 2">
    <name type="scientific">Photobacterium atrarenae</name>
    <dbReference type="NCBI Taxonomy" id="865757"/>
    <lineage>
        <taxon>Bacteria</taxon>
        <taxon>Pseudomonadati</taxon>
        <taxon>Pseudomonadota</taxon>
        <taxon>Gammaproteobacteria</taxon>
        <taxon>Vibrionales</taxon>
        <taxon>Vibrionaceae</taxon>
        <taxon>Photobacterium</taxon>
    </lineage>
</organism>
<dbReference type="EMBL" id="CP101508">
    <property type="protein sequence ID" value="UTV26844.1"/>
    <property type="molecule type" value="Genomic_DNA"/>
</dbReference>
<sequence length="178" mass="21167">MIRSDRLLYELAPEGYGERYCEPVEQWLTRAQPYLPHFPEEVLEQWIYRHWKGVLCHWGWLDFRAMSFSKQYWSTERILSQVSSPYQDVVEKLARRMSNPLFQQSWLVQRMQSDGTWPVAPIILHCDGRFMTAEGRELNAPYHLLEGHHRLGYLTAMAAQEINVLREHALWVVKISVH</sequence>
<protein>
    <submittedName>
        <fullName evidence="1">Uncharacterized protein</fullName>
    </submittedName>
</protein>
<dbReference type="RefSeq" id="WP_255388052.1">
    <property type="nucleotide sequence ID" value="NZ_CP101508.1"/>
</dbReference>
<name>A0ABY5GDP9_9GAMM</name>
<proteinExistence type="predicted"/>
<dbReference type="Proteomes" id="UP001057998">
    <property type="component" value="Chromosome 1"/>
</dbReference>